<protein>
    <submittedName>
        <fullName evidence="1">Uncharacterized protein</fullName>
    </submittedName>
</protein>
<reference evidence="1 2" key="1">
    <citation type="journal article" date="2012" name="J. Bacteriol.">
        <title>Draft Genome Sequence of the Extremely Halophilic Archaeon Halogranum salarium B-1T.</title>
        <authorList>
            <person name="Kim K.K."/>
            <person name="Lee K.C."/>
            <person name="Lee J.S."/>
        </authorList>
    </citation>
    <scope>NUCLEOTIDE SEQUENCE [LARGE SCALE GENOMIC DNA]</scope>
    <source>
        <strain evidence="1 2">B-1</strain>
    </source>
</reference>
<gene>
    <name evidence="1" type="ORF">HSB1_20190</name>
</gene>
<proteinExistence type="predicted"/>
<comment type="caution">
    <text evidence="1">The sequence shown here is derived from an EMBL/GenBank/DDBJ whole genome shotgun (WGS) entry which is preliminary data.</text>
</comment>
<sequence>MSFAIPPVDCVFVHSLSPHREVAESNPVHSFGQSNSHRQTLASDIRFRSVRRLRERRRTVRTDCT</sequence>
<evidence type="ECO:0000313" key="2">
    <source>
        <dbReference type="Proteomes" id="UP000007813"/>
    </source>
</evidence>
<name>J3JG79_9EURY</name>
<dbReference type="AlphaFoldDB" id="J3JG79"/>
<organism evidence="1 2">
    <name type="scientific">Halogranum salarium B-1</name>
    <dbReference type="NCBI Taxonomy" id="1210908"/>
    <lineage>
        <taxon>Archaea</taxon>
        <taxon>Methanobacteriati</taxon>
        <taxon>Methanobacteriota</taxon>
        <taxon>Stenosarchaea group</taxon>
        <taxon>Halobacteria</taxon>
        <taxon>Halobacteriales</taxon>
        <taxon>Haloferacaceae</taxon>
    </lineage>
</organism>
<dbReference type="EMBL" id="ALJD01000004">
    <property type="protein sequence ID" value="EJN59861.1"/>
    <property type="molecule type" value="Genomic_DNA"/>
</dbReference>
<evidence type="ECO:0000313" key="1">
    <source>
        <dbReference type="EMBL" id="EJN59861.1"/>
    </source>
</evidence>
<accession>J3JG79</accession>
<dbReference type="Proteomes" id="UP000007813">
    <property type="component" value="Unassembled WGS sequence"/>
</dbReference>